<proteinExistence type="predicted"/>
<dbReference type="EMBL" id="JMQN01000059">
    <property type="protein sequence ID" value="KEA61905.1"/>
    <property type="molecule type" value="Genomic_DNA"/>
</dbReference>
<protein>
    <submittedName>
        <fullName evidence="1">Uncharacterized protein</fullName>
    </submittedName>
</protein>
<evidence type="ECO:0000313" key="1">
    <source>
        <dbReference type="EMBL" id="KEA61905.1"/>
    </source>
</evidence>
<dbReference type="STRING" id="1232683.ADIMK_4052"/>
<evidence type="ECO:0000313" key="2">
    <source>
        <dbReference type="Proteomes" id="UP000028252"/>
    </source>
</evidence>
<organism evidence="1 2">
    <name type="scientific">Marinobacterium lacunae</name>
    <dbReference type="NCBI Taxonomy" id="1232683"/>
    <lineage>
        <taxon>Bacteria</taxon>
        <taxon>Pseudomonadati</taxon>
        <taxon>Pseudomonadota</taxon>
        <taxon>Gammaproteobacteria</taxon>
        <taxon>Oceanospirillales</taxon>
        <taxon>Oceanospirillaceae</taxon>
        <taxon>Marinobacterium</taxon>
    </lineage>
</organism>
<sequence length="37" mass="4169">MTGLFGSLLAIPLPDRLTGAAQDFPFQYQQLRLGLRY</sequence>
<dbReference type="Proteomes" id="UP000028252">
    <property type="component" value="Unassembled WGS sequence"/>
</dbReference>
<accession>A0A081FTQ0</accession>
<dbReference type="AlphaFoldDB" id="A0A081FTQ0"/>
<gene>
    <name evidence="1" type="ORF">ADIMK_4052</name>
</gene>
<dbReference type="PATRIC" id="fig|1232683.4.peg.3987"/>
<reference evidence="1 2" key="1">
    <citation type="submission" date="2014-04" db="EMBL/GenBank/DDBJ databases">
        <title>Marinobacterium kochiensis sp. nov., isolated from sediment sample collected from Kochi backwaters in Kerala, India.</title>
        <authorList>
            <person name="Singh A."/>
            <person name="Pinnaka A.K."/>
        </authorList>
    </citation>
    <scope>NUCLEOTIDE SEQUENCE [LARGE SCALE GENOMIC DNA]</scope>
    <source>
        <strain evidence="1 2">AK27</strain>
    </source>
</reference>
<comment type="caution">
    <text evidence="1">The sequence shown here is derived from an EMBL/GenBank/DDBJ whole genome shotgun (WGS) entry which is preliminary data.</text>
</comment>
<name>A0A081FTQ0_9GAMM</name>
<keyword evidence="2" id="KW-1185">Reference proteome</keyword>